<name>A0A7G7CRE4_9CORY</name>
<evidence type="ECO:0000256" key="9">
    <source>
        <dbReference type="ARBA" id="ARBA00023014"/>
    </source>
</evidence>
<reference evidence="14 15" key="1">
    <citation type="submission" date="2020-07" db="EMBL/GenBank/DDBJ databases">
        <title>Complete genome and description of Corynebacterium incognita strain Marseille-Q3630 sp. nov.</title>
        <authorList>
            <person name="Boxberger M."/>
        </authorList>
    </citation>
    <scope>NUCLEOTIDE SEQUENCE [LARGE SCALE GENOMIC DNA]</scope>
    <source>
        <strain evidence="14 15">Marseille-Q3630</strain>
    </source>
</reference>
<keyword evidence="5" id="KW-0274">FAD</keyword>
<gene>
    <name evidence="14" type="ORF">H0194_04015</name>
</gene>
<accession>A0A7G7CRE4</accession>
<dbReference type="InterPro" id="IPR009051">
    <property type="entry name" value="Helical_ferredxn"/>
</dbReference>
<dbReference type="GO" id="GO:1903457">
    <property type="term" value="P:lactate catabolic process"/>
    <property type="evidence" value="ECO:0007669"/>
    <property type="project" value="TreeGrafter"/>
</dbReference>
<dbReference type="Pfam" id="PF02913">
    <property type="entry name" value="FAD-oxidase_C"/>
    <property type="match status" value="1"/>
</dbReference>
<feature type="domain" description="FAD-binding PCMH-type" evidence="13">
    <location>
        <begin position="53"/>
        <end position="281"/>
    </location>
</feature>
<dbReference type="Gene3D" id="3.30.43.10">
    <property type="entry name" value="Uridine Diphospho-n-acetylenolpyruvylglucosamine Reductase, domain 2"/>
    <property type="match status" value="1"/>
</dbReference>
<keyword evidence="3" id="KW-0285">Flavoprotein</keyword>
<keyword evidence="8" id="KW-0408">Iron</keyword>
<dbReference type="Gene3D" id="3.30.70.2740">
    <property type="match status" value="1"/>
</dbReference>
<dbReference type="InterPro" id="IPR016164">
    <property type="entry name" value="FAD-linked_Oxase-like_C"/>
</dbReference>
<dbReference type="SUPFAM" id="SSF46548">
    <property type="entry name" value="alpha-helical ferredoxin"/>
    <property type="match status" value="1"/>
</dbReference>
<evidence type="ECO:0000256" key="8">
    <source>
        <dbReference type="ARBA" id="ARBA00023004"/>
    </source>
</evidence>
<dbReference type="RefSeq" id="WP_185176533.1">
    <property type="nucleotide sequence ID" value="NZ_CP059404.1"/>
</dbReference>
<dbReference type="GO" id="GO:0051536">
    <property type="term" value="F:iron-sulfur cluster binding"/>
    <property type="evidence" value="ECO:0007669"/>
    <property type="project" value="UniProtKB-KW"/>
</dbReference>
<dbReference type="PANTHER" id="PTHR11748:SF111">
    <property type="entry name" value="D-LACTATE DEHYDROGENASE, MITOCHONDRIAL-RELATED"/>
    <property type="match status" value="1"/>
</dbReference>
<proteinExistence type="inferred from homology"/>
<protein>
    <recommendedName>
        <fullName evidence="10">D-lactate dehydrogenase (cytochrome)</fullName>
        <ecNumber evidence="10">1.1.2.4</ecNumber>
    </recommendedName>
</protein>
<feature type="domain" description="4Fe-4S ferredoxin-type" evidence="12">
    <location>
        <begin position="544"/>
        <end position="576"/>
    </location>
</feature>
<dbReference type="PROSITE" id="PS51387">
    <property type="entry name" value="FAD_PCMH"/>
    <property type="match status" value="1"/>
</dbReference>
<dbReference type="SUPFAM" id="SSF56176">
    <property type="entry name" value="FAD-binding/transporter-associated domain-like"/>
    <property type="match status" value="1"/>
</dbReference>
<comment type="similarity">
    <text evidence="2">Belongs to the FAD-binding oxidoreductase/transferase type 4 family.</text>
</comment>
<comment type="cofactor">
    <cofactor evidence="1">
        <name>FAD</name>
        <dbReference type="ChEBI" id="CHEBI:57692"/>
    </cofactor>
</comment>
<evidence type="ECO:0000256" key="10">
    <source>
        <dbReference type="ARBA" id="ARBA00038897"/>
    </source>
</evidence>
<dbReference type="InterPro" id="IPR004017">
    <property type="entry name" value="Cys_rich_dom"/>
</dbReference>
<dbReference type="PROSITE" id="PS51379">
    <property type="entry name" value="4FE4S_FER_2"/>
    <property type="match status" value="1"/>
</dbReference>
<evidence type="ECO:0000256" key="2">
    <source>
        <dbReference type="ARBA" id="ARBA00008000"/>
    </source>
</evidence>
<evidence type="ECO:0000256" key="11">
    <source>
        <dbReference type="SAM" id="MobiDB-lite"/>
    </source>
</evidence>
<organism evidence="14 15">
    <name type="scientific">Corynebacterium incognita</name>
    <dbReference type="NCBI Taxonomy" id="2754725"/>
    <lineage>
        <taxon>Bacteria</taxon>
        <taxon>Bacillati</taxon>
        <taxon>Actinomycetota</taxon>
        <taxon>Actinomycetes</taxon>
        <taxon>Mycobacteriales</taxon>
        <taxon>Corynebacteriaceae</taxon>
        <taxon>Corynebacterium</taxon>
    </lineage>
</organism>
<dbReference type="InterPro" id="IPR004113">
    <property type="entry name" value="FAD-bd_oxidored_4_C"/>
</dbReference>
<dbReference type="SUPFAM" id="SSF55103">
    <property type="entry name" value="FAD-linked oxidases, C-terminal domain"/>
    <property type="match status" value="1"/>
</dbReference>
<dbReference type="PANTHER" id="PTHR11748">
    <property type="entry name" value="D-LACTATE DEHYDROGENASE"/>
    <property type="match status" value="1"/>
</dbReference>
<evidence type="ECO:0000259" key="13">
    <source>
        <dbReference type="PROSITE" id="PS51387"/>
    </source>
</evidence>
<dbReference type="InterPro" id="IPR036318">
    <property type="entry name" value="FAD-bd_PCMH-like_sf"/>
</dbReference>
<dbReference type="KEGG" id="cik:H0194_04015"/>
<keyword evidence="15" id="KW-1185">Reference proteome</keyword>
<evidence type="ECO:0000256" key="3">
    <source>
        <dbReference type="ARBA" id="ARBA00022630"/>
    </source>
</evidence>
<dbReference type="Pfam" id="PF02754">
    <property type="entry name" value="CCG"/>
    <property type="match status" value="1"/>
</dbReference>
<dbReference type="GO" id="GO:0004458">
    <property type="term" value="F:D-lactate dehydrogenase (cytochrome) activity"/>
    <property type="evidence" value="ECO:0007669"/>
    <property type="project" value="UniProtKB-EC"/>
</dbReference>
<dbReference type="InterPro" id="IPR016169">
    <property type="entry name" value="FAD-bd_PCMH_sub2"/>
</dbReference>
<dbReference type="Proteomes" id="UP000515743">
    <property type="component" value="Chromosome"/>
</dbReference>
<dbReference type="GO" id="GO:0008720">
    <property type="term" value="F:D-lactate dehydrogenase (NAD+) activity"/>
    <property type="evidence" value="ECO:0007669"/>
    <property type="project" value="TreeGrafter"/>
</dbReference>
<dbReference type="PROSITE" id="PS00198">
    <property type="entry name" value="4FE4S_FER_1"/>
    <property type="match status" value="1"/>
</dbReference>
<keyword evidence="4" id="KW-0479">Metal-binding</keyword>
<dbReference type="Pfam" id="PF13183">
    <property type="entry name" value="Fer4_8"/>
    <property type="match status" value="1"/>
</dbReference>
<sequence length="968" mass="103912">MTAPTHTTSHTSAFPVDGSIDYRGCFEHAVGDAHQVKTDLVYRAAYGSNTSHYDYTPAAVVEATSAEEVGRIFAAARERGIPVTLRSGGSSLSGQAASDSVMVDVRKHFRGMDILDGGKRVRVQPGLTIDDVNLRLAPYGYKLGPDPASTSVATIGGVIANNSSGMACGTEFNSYKTIESMTFVLPSGTTINSADPDADRRFAEAEPELVDTLQRLTRRVRSNPESVAIIERHFAIKNSIGYTLNSFLDYDSPVEQFIHLLVGSEGTLAFIAEATFHTIPLRRFATTAMAVFSNLTSATDALPALKESGAATLELLDDKSIIEGQKIPGTPQEIHGFDPQGQTAMIVEYHTDTLEELRELERIGGRIMAEHNLFTPAEFFTDEARRAGAWKFRKSLYPIMAESRPTGTMALIEDIAVPVARLTDAVNSMGELFAKYSYRDALILGHAGDGNLHFTMTDDFYGDANLKRYQEFTDDLVDLVLGFEGNLKAEHGTGRVMAPFVRRQYGDELYEVARELKFAVDPQNWMNPDVIITDDPEIHLKNLKHPEEVEDEINNCVECGFCEAVCPSRDLTLTPRQRIVVRRARAKAEALGDTAAVKEIDDNHLYPGVQTCAVDSMCATACPVNIDTGKFIKSLRRTDASPAEQKVWNAAAKAWAPATKGAAAALTAASALPPALVQGVTGIGRVVVDPDTIPLYTKDLPRGGTARGGTGRGRGERGGQFVGAADGTLAGMYLPACVNTMFGPVRGGDGAPRAFQELLAKAGLKLFVSDNIDSLCCGTPWSSKGMADGHATMSGKVAASVRQALESHPELRGLPIISDASSCTDGFADMLTGDDSVSGDATVMDAVRFVAEEIVDKLDVAKAYDSVTLHPTCSSTQMGINGHLTALAEACAHEVHVPLDWHCCGFAGDRGMLHPELTASSTKEEAAEAQALDADAHASCNRTCEIGLTRATGKPYRHVLELLAAAAR</sequence>
<evidence type="ECO:0000256" key="4">
    <source>
        <dbReference type="ARBA" id="ARBA00022723"/>
    </source>
</evidence>
<dbReference type="InterPro" id="IPR016167">
    <property type="entry name" value="FAD-bd_PCMH_sub1"/>
</dbReference>
<evidence type="ECO:0000259" key="12">
    <source>
        <dbReference type="PROSITE" id="PS51379"/>
    </source>
</evidence>
<dbReference type="InterPro" id="IPR016166">
    <property type="entry name" value="FAD-bd_PCMH"/>
</dbReference>
<dbReference type="InterPro" id="IPR017900">
    <property type="entry name" value="4Fe4S_Fe_S_CS"/>
</dbReference>
<keyword evidence="7" id="KW-0560">Oxidoreductase</keyword>
<dbReference type="GO" id="GO:0071949">
    <property type="term" value="F:FAD binding"/>
    <property type="evidence" value="ECO:0007669"/>
    <property type="project" value="InterPro"/>
</dbReference>
<feature type="region of interest" description="Disordered" evidence="11">
    <location>
        <begin position="698"/>
        <end position="718"/>
    </location>
</feature>
<evidence type="ECO:0000256" key="1">
    <source>
        <dbReference type="ARBA" id="ARBA00001974"/>
    </source>
</evidence>
<dbReference type="Gene3D" id="3.30.465.10">
    <property type="match status" value="1"/>
</dbReference>
<evidence type="ECO:0000256" key="7">
    <source>
        <dbReference type="ARBA" id="ARBA00023002"/>
    </source>
</evidence>
<dbReference type="AlphaFoldDB" id="A0A7G7CRE4"/>
<dbReference type="EMBL" id="CP059404">
    <property type="protein sequence ID" value="QNE90160.1"/>
    <property type="molecule type" value="Genomic_DNA"/>
</dbReference>
<dbReference type="InterPro" id="IPR017896">
    <property type="entry name" value="4Fe4S_Fe-S-bd"/>
</dbReference>
<evidence type="ECO:0000256" key="6">
    <source>
        <dbReference type="ARBA" id="ARBA00022946"/>
    </source>
</evidence>
<dbReference type="Gene3D" id="1.10.1060.10">
    <property type="entry name" value="Alpha-helical ferredoxin"/>
    <property type="match status" value="1"/>
</dbReference>
<keyword evidence="9" id="KW-0411">Iron-sulfur</keyword>
<keyword evidence="6" id="KW-0809">Transit peptide</keyword>
<evidence type="ECO:0000256" key="5">
    <source>
        <dbReference type="ARBA" id="ARBA00022827"/>
    </source>
</evidence>
<dbReference type="GO" id="GO:0046872">
    <property type="term" value="F:metal ion binding"/>
    <property type="evidence" value="ECO:0007669"/>
    <property type="project" value="UniProtKB-KW"/>
</dbReference>
<dbReference type="EC" id="1.1.2.4" evidence="10"/>
<dbReference type="Pfam" id="PF01565">
    <property type="entry name" value="FAD_binding_4"/>
    <property type="match status" value="1"/>
</dbReference>
<evidence type="ECO:0000313" key="15">
    <source>
        <dbReference type="Proteomes" id="UP000515743"/>
    </source>
</evidence>
<evidence type="ECO:0000313" key="14">
    <source>
        <dbReference type="EMBL" id="QNE90160.1"/>
    </source>
</evidence>
<dbReference type="InterPro" id="IPR006094">
    <property type="entry name" value="Oxid_FAD_bind_N"/>
</dbReference>